<dbReference type="NCBIfam" id="TIGR00536">
    <property type="entry name" value="hemK_fam"/>
    <property type="match status" value="1"/>
</dbReference>
<dbReference type="InterPro" id="IPR040758">
    <property type="entry name" value="PrmC_N"/>
</dbReference>
<dbReference type="EC" id="2.1.1.297" evidence="5"/>
<reference evidence="8" key="1">
    <citation type="submission" date="2017-11" db="EMBL/GenBank/DDBJ databases">
        <title>Three new genomes from thermophilic consortium.</title>
        <authorList>
            <person name="Quaggio R."/>
            <person name="Amgarten D."/>
            <person name="Setubal J.C."/>
        </authorList>
    </citation>
    <scope>NUCLEOTIDE SEQUENCE</scope>
    <source>
        <strain evidence="8">ZCTH01-B2</strain>
    </source>
</reference>
<dbReference type="InterPro" id="IPR050320">
    <property type="entry name" value="N5-glutamine_MTase"/>
</dbReference>
<evidence type="ECO:0000256" key="2">
    <source>
        <dbReference type="ARBA" id="ARBA00022679"/>
    </source>
</evidence>
<feature type="domain" description="Release factor glutamine methyltransferase N-terminal" evidence="7">
    <location>
        <begin position="21"/>
        <end position="91"/>
    </location>
</feature>
<keyword evidence="1 5" id="KW-0489">Methyltransferase</keyword>
<feature type="binding site" evidence="5">
    <location>
        <begin position="210"/>
        <end position="213"/>
    </location>
    <ligand>
        <name>substrate</name>
    </ligand>
</feature>
<dbReference type="GO" id="GO:0032259">
    <property type="term" value="P:methylation"/>
    <property type="evidence" value="ECO:0007669"/>
    <property type="project" value="UniProtKB-KW"/>
</dbReference>
<evidence type="ECO:0000313" key="8">
    <source>
        <dbReference type="EMBL" id="MBY6277170.1"/>
    </source>
</evidence>
<dbReference type="PANTHER" id="PTHR18895:SF74">
    <property type="entry name" value="MTRF1L RELEASE FACTOR GLUTAMINE METHYLTRANSFERASE"/>
    <property type="match status" value="1"/>
</dbReference>
<dbReference type="InterPro" id="IPR004556">
    <property type="entry name" value="HemK-like"/>
</dbReference>
<dbReference type="RefSeq" id="WP_273380315.1">
    <property type="nucleotide sequence ID" value="NZ_PIUK01000146.1"/>
</dbReference>
<proteinExistence type="inferred from homology"/>
<dbReference type="Pfam" id="PF05175">
    <property type="entry name" value="MTS"/>
    <property type="match status" value="1"/>
</dbReference>
<comment type="function">
    <text evidence="5">Methylates the class 1 translation termination release factors RF1/PrfA and RF2/PrfB on the glutamine residue of the universally conserved GGQ motif.</text>
</comment>
<dbReference type="GO" id="GO:0102559">
    <property type="term" value="F:peptide chain release factor N(5)-glutamine methyltransferase activity"/>
    <property type="evidence" value="ECO:0007669"/>
    <property type="project" value="UniProtKB-EC"/>
</dbReference>
<feature type="binding site" evidence="5">
    <location>
        <position position="164"/>
    </location>
    <ligand>
        <name>S-adenosyl-L-methionine</name>
        <dbReference type="ChEBI" id="CHEBI:59789"/>
    </ligand>
</feature>
<dbReference type="PANTHER" id="PTHR18895">
    <property type="entry name" value="HEMK METHYLTRANSFERASE"/>
    <property type="match status" value="1"/>
</dbReference>
<evidence type="ECO:0000259" key="6">
    <source>
        <dbReference type="Pfam" id="PF05175"/>
    </source>
</evidence>
<comment type="caution">
    <text evidence="8">The sequence shown here is derived from an EMBL/GenBank/DDBJ whole genome shotgun (WGS) entry which is preliminary data.</text>
</comment>
<comment type="similarity">
    <text evidence="5">Belongs to the protein N5-glutamine methyltransferase family. PrmC subfamily.</text>
</comment>
<evidence type="ECO:0000313" key="9">
    <source>
        <dbReference type="Proteomes" id="UP000732377"/>
    </source>
</evidence>
<dbReference type="PROSITE" id="PS00092">
    <property type="entry name" value="N6_MTASE"/>
    <property type="match status" value="1"/>
</dbReference>
<dbReference type="GO" id="GO:0003676">
    <property type="term" value="F:nucleic acid binding"/>
    <property type="evidence" value="ECO:0007669"/>
    <property type="project" value="InterPro"/>
</dbReference>
<dbReference type="HAMAP" id="MF_02126">
    <property type="entry name" value="RF_methyltr_PrmC"/>
    <property type="match status" value="1"/>
</dbReference>
<dbReference type="InterPro" id="IPR002052">
    <property type="entry name" value="DNA_methylase_N6_adenine_CS"/>
</dbReference>
<dbReference type="NCBIfam" id="TIGR03534">
    <property type="entry name" value="RF_mod_PrmC"/>
    <property type="match status" value="1"/>
</dbReference>
<keyword evidence="2 5" id="KW-0808">Transferase</keyword>
<dbReference type="InterPro" id="IPR019874">
    <property type="entry name" value="RF_methyltr_PrmC"/>
</dbReference>
<comment type="catalytic activity">
    <reaction evidence="4 5">
        <text>L-glutaminyl-[peptide chain release factor] + S-adenosyl-L-methionine = N(5)-methyl-L-glutaminyl-[peptide chain release factor] + S-adenosyl-L-homocysteine + H(+)</text>
        <dbReference type="Rhea" id="RHEA:42896"/>
        <dbReference type="Rhea" id="RHEA-COMP:10271"/>
        <dbReference type="Rhea" id="RHEA-COMP:10272"/>
        <dbReference type="ChEBI" id="CHEBI:15378"/>
        <dbReference type="ChEBI" id="CHEBI:30011"/>
        <dbReference type="ChEBI" id="CHEBI:57856"/>
        <dbReference type="ChEBI" id="CHEBI:59789"/>
        <dbReference type="ChEBI" id="CHEBI:61891"/>
        <dbReference type="EC" id="2.1.1.297"/>
    </reaction>
</comment>
<dbReference type="Pfam" id="PF17827">
    <property type="entry name" value="PrmC_N"/>
    <property type="match status" value="1"/>
</dbReference>
<dbReference type="CDD" id="cd02440">
    <property type="entry name" value="AdoMet_MTases"/>
    <property type="match status" value="1"/>
</dbReference>
<dbReference type="SUPFAM" id="SSF53335">
    <property type="entry name" value="S-adenosyl-L-methionine-dependent methyltransferases"/>
    <property type="match status" value="1"/>
</dbReference>
<dbReference type="Gene3D" id="3.40.50.150">
    <property type="entry name" value="Vaccinia Virus protein VP39"/>
    <property type="match status" value="1"/>
</dbReference>
<evidence type="ECO:0000256" key="3">
    <source>
        <dbReference type="ARBA" id="ARBA00022691"/>
    </source>
</evidence>
<sequence>MAAPREAAPDRAPDGPQTVGEALARARAQLAAAGVADAEREAAWLLAHVLGCRAGALVARRSEPLAPEASDEYAALVARRAAREPLQYILGTEEFMGLTFRVTPAVLIPRLDTAALVEQAVARLTGGAAEARGVLRVADIGTGSGAIAVAVAHLLPHAQVVAVDLSPEALAVAAENARLNGVADRVRFRQGDLLAPLAEEGGRFAAILSNPPYIREDEIAGLMPEVRDWEPRLALVAGDDGLAFYRRLAREAPAFLEPGGFLGVEVGIGQAPAVAALFREAGLKDVAVCRDTAGVDRAVFGSVAP</sequence>
<dbReference type="InterPro" id="IPR029063">
    <property type="entry name" value="SAM-dependent_MTases_sf"/>
</dbReference>
<keyword evidence="3 5" id="KW-0949">S-adenosyl-L-methionine</keyword>
<organism evidence="8 9">
    <name type="scientific">Symbiobacterium thermophilum</name>
    <dbReference type="NCBI Taxonomy" id="2734"/>
    <lineage>
        <taxon>Bacteria</taxon>
        <taxon>Bacillati</taxon>
        <taxon>Bacillota</taxon>
        <taxon>Clostridia</taxon>
        <taxon>Eubacteriales</taxon>
        <taxon>Symbiobacteriaceae</taxon>
        <taxon>Symbiobacterium</taxon>
    </lineage>
</organism>
<evidence type="ECO:0000256" key="1">
    <source>
        <dbReference type="ARBA" id="ARBA00022603"/>
    </source>
</evidence>
<accession>A0A953I418</accession>
<feature type="binding site" evidence="5">
    <location>
        <begin position="141"/>
        <end position="145"/>
    </location>
    <ligand>
        <name>S-adenosyl-L-methionine</name>
        <dbReference type="ChEBI" id="CHEBI:59789"/>
    </ligand>
</feature>
<dbReference type="Gene3D" id="1.10.8.10">
    <property type="entry name" value="DNA helicase RuvA subunit, C-terminal domain"/>
    <property type="match status" value="1"/>
</dbReference>
<evidence type="ECO:0000256" key="5">
    <source>
        <dbReference type="HAMAP-Rule" id="MF_02126"/>
    </source>
</evidence>
<dbReference type="Proteomes" id="UP000732377">
    <property type="component" value="Unassembled WGS sequence"/>
</dbReference>
<evidence type="ECO:0000259" key="7">
    <source>
        <dbReference type="Pfam" id="PF17827"/>
    </source>
</evidence>
<evidence type="ECO:0000256" key="4">
    <source>
        <dbReference type="ARBA" id="ARBA00048391"/>
    </source>
</evidence>
<dbReference type="EMBL" id="PIUK01000146">
    <property type="protein sequence ID" value="MBY6277170.1"/>
    <property type="molecule type" value="Genomic_DNA"/>
</dbReference>
<feature type="domain" description="Methyltransferase small" evidence="6">
    <location>
        <begin position="136"/>
        <end position="217"/>
    </location>
</feature>
<feature type="binding site" evidence="5">
    <location>
        <position position="210"/>
    </location>
    <ligand>
        <name>S-adenosyl-L-methionine</name>
        <dbReference type="ChEBI" id="CHEBI:59789"/>
    </ligand>
</feature>
<dbReference type="InterPro" id="IPR007848">
    <property type="entry name" value="Small_mtfrase_dom"/>
</dbReference>
<name>A0A953I418_SYMTR</name>
<comment type="caution">
    <text evidence="5">Lacks conserved residue(s) required for the propagation of feature annotation.</text>
</comment>
<protein>
    <recommendedName>
        <fullName evidence="5">Release factor glutamine methyltransferase</fullName>
        <shortName evidence="5">RF MTase</shortName>
        <ecNumber evidence="5">2.1.1.297</ecNumber>
    </recommendedName>
    <alternativeName>
        <fullName evidence="5">N5-glutamine methyltransferase PrmC</fullName>
    </alternativeName>
    <alternativeName>
        <fullName evidence="5">Protein-(glutamine-N5) MTase PrmC</fullName>
    </alternativeName>
    <alternativeName>
        <fullName evidence="5">Protein-glutamine N-methyltransferase PrmC</fullName>
    </alternativeName>
</protein>
<dbReference type="AlphaFoldDB" id="A0A953I418"/>
<gene>
    <name evidence="5 8" type="primary">prmC</name>
    <name evidence="8" type="ORF">CWE10_13325</name>
</gene>